<dbReference type="PANTHER" id="PTHR46910:SF8">
    <property type="entry name" value="ZN(II)2CYS6 TRANSCRIPTION FACTOR (EUROFUNG)"/>
    <property type="match status" value="1"/>
</dbReference>
<dbReference type="GeneID" id="27348016"/>
<sequence>MLEESSIVDLSKQLLDRDVVRQAVESVDAIPGSRPCWVNDSTTFRWRDELPYAVPSPVVLNMLSDSYFSSVNWFMMASLGGERTVLDESSFRTRSTLALAGEYMETADRNFCFLMSLVWGLGAHYLWTNDATSSSLPISAALRSEMMSVVDVAFSRIMADPSLEAVQIAILLGSFHLFNGLPYLGFAIFGSGVRCAQAMGLHRQSRSSTSEACLVWWALEICDKYAAVAFGLPCAIDDSDCDVPEIDVRGNIARSGAAPESTSPLTYHKLKARLYRIMGPFLGRKRQTNQLRGLLQVRRELTDWLASVPDRLKCSGDGPGFNGQPLQVQWQAIALQLAYDNLQMVLFRQAVFPKNLREGHDVRHHQADGIGQLSQSATRTASISTFAASRLICRSSHAAMHVAICSFTAGVILCLMLASQPSNPEKPTWLASLKKIVNLFEDFPSQNYRLATQSLGVLKALELRVDPQNGQESAKDILLNSQPLPYSVDQIADLLDDRTALRDDVAASNLLELNFGDLDFTSSAGGPLDDVGQLWLWTGDLSNDEWMSNFT</sequence>
<dbReference type="EMBL" id="KN847044">
    <property type="protein sequence ID" value="KIW25661.1"/>
    <property type="molecule type" value="Genomic_DNA"/>
</dbReference>
<gene>
    <name evidence="3" type="ORF">PV07_08822</name>
</gene>
<organism evidence="3 4">
    <name type="scientific">Cladophialophora immunda</name>
    <dbReference type="NCBI Taxonomy" id="569365"/>
    <lineage>
        <taxon>Eukaryota</taxon>
        <taxon>Fungi</taxon>
        <taxon>Dikarya</taxon>
        <taxon>Ascomycota</taxon>
        <taxon>Pezizomycotina</taxon>
        <taxon>Eurotiomycetes</taxon>
        <taxon>Chaetothyriomycetidae</taxon>
        <taxon>Chaetothyriales</taxon>
        <taxon>Herpotrichiellaceae</taxon>
        <taxon>Cladophialophora</taxon>
    </lineage>
</organism>
<dbReference type="STRING" id="569365.A0A0D1ZD31"/>
<name>A0A0D1ZD31_9EURO</name>
<dbReference type="InterPro" id="IPR050987">
    <property type="entry name" value="AtrR-like"/>
</dbReference>
<evidence type="ECO:0000313" key="4">
    <source>
        <dbReference type="Proteomes" id="UP000054466"/>
    </source>
</evidence>
<dbReference type="GO" id="GO:0003677">
    <property type="term" value="F:DNA binding"/>
    <property type="evidence" value="ECO:0007669"/>
    <property type="project" value="InterPro"/>
</dbReference>
<dbReference type="CDD" id="cd12148">
    <property type="entry name" value="fungal_TF_MHR"/>
    <property type="match status" value="1"/>
</dbReference>
<dbReference type="Proteomes" id="UP000054466">
    <property type="component" value="Unassembled WGS sequence"/>
</dbReference>
<dbReference type="GO" id="GO:0006351">
    <property type="term" value="P:DNA-templated transcription"/>
    <property type="evidence" value="ECO:0007669"/>
    <property type="project" value="InterPro"/>
</dbReference>
<dbReference type="HOGENOM" id="CLU_005767_4_0_1"/>
<feature type="domain" description="Xylanolytic transcriptional activator regulatory" evidence="2">
    <location>
        <begin position="185"/>
        <end position="251"/>
    </location>
</feature>
<dbReference type="RefSeq" id="XP_016245877.1">
    <property type="nucleotide sequence ID" value="XM_016396021.1"/>
</dbReference>
<keyword evidence="1" id="KW-0539">Nucleus</keyword>
<dbReference type="Pfam" id="PF04082">
    <property type="entry name" value="Fungal_trans"/>
    <property type="match status" value="1"/>
</dbReference>
<dbReference type="SMART" id="SM00906">
    <property type="entry name" value="Fungal_trans"/>
    <property type="match status" value="1"/>
</dbReference>
<protein>
    <recommendedName>
        <fullName evidence="2">Xylanolytic transcriptional activator regulatory domain-containing protein</fullName>
    </recommendedName>
</protein>
<keyword evidence="4" id="KW-1185">Reference proteome</keyword>
<dbReference type="GO" id="GO:0008270">
    <property type="term" value="F:zinc ion binding"/>
    <property type="evidence" value="ECO:0007669"/>
    <property type="project" value="InterPro"/>
</dbReference>
<evidence type="ECO:0000313" key="3">
    <source>
        <dbReference type="EMBL" id="KIW25661.1"/>
    </source>
</evidence>
<dbReference type="InterPro" id="IPR007219">
    <property type="entry name" value="XnlR_reg_dom"/>
</dbReference>
<dbReference type="OrthoDB" id="4148037at2759"/>
<reference evidence="3 4" key="1">
    <citation type="submission" date="2015-01" db="EMBL/GenBank/DDBJ databases">
        <title>The Genome Sequence of Cladophialophora immunda CBS83496.</title>
        <authorList>
            <consortium name="The Broad Institute Genomics Platform"/>
            <person name="Cuomo C."/>
            <person name="de Hoog S."/>
            <person name="Gorbushina A."/>
            <person name="Stielow B."/>
            <person name="Teixiera M."/>
            <person name="Abouelleil A."/>
            <person name="Chapman S.B."/>
            <person name="Priest M."/>
            <person name="Young S.K."/>
            <person name="Wortman J."/>
            <person name="Nusbaum C."/>
            <person name="Birren B."/>
        </authorList>
    </citation>
    <scope>NUCLEOTIDE SEQUENCE [LARGE SCALE GENOMIC DNA]</scope>
    <source>
        <strain evidence="3 4">CBS 83496</strain>
    </source>
</reference>
<evidence type="ECO:0000256" key="1">
    <source>
        <dbReference type="ARBA" id="ARBA00023242"/>
    </source>
</evidence>
<dbReference type="AlphaFoldDB" id="A0A0D1ZD31"/>
<proteinExistence type="predicted"/>
<evidence type="ECO:0000259" key="2">
    <source>
        <dbReference type="SMART" id="SM00906"/>
    </source>
</evidence>
<dbReference type="PANTHER" id="PTHR46910">
    <property type="entry name" value="TRANSCRIPTION FACTOR PDR1"/>
    <property type="match status" value="1"/>
</dbReference>
<dbReference type="GO" id="GO:0003700">
    <property type="term" value="F:DNA-binding transcription factor activity"/>
    <property type="evidence" value="ECO:0007669"/>
    <property type="project" value="InterPro"/>
</dbReference>
<accession>A0A0D1ZD31</accession>
<dbReference type="VEuPathDB" id="FungiDB:PV07_08822"/>